<organism evidence="2 3">
    <name type="scientific">Lithospermum erythrorhizon</name>
    <name type="common">Purple gromwell</name>
    <name type="synonym">Lithospermum officinale var. erythrorhizon</name>
    <dbReference type="NCBI Taxonomy" id="34254"/>
    <lineage>
        <taxon>Eukaryota</taxon>
        <taxon>Viridiplantae</taxon>
        <taxon>Streptophyta</taxon>
        <taxon>Embryophyta</taxon>
        <taxon>Tracheophyta</taxon>
        <taxon>Spermatophyta</taxon>
        <taxon>Magnoliopsida</taxon>
        <taxon>eudicotyledons</taxon>
        <taxon>Gunneridae</taxon>
        <taxon>Pentapetalae</taxon>
        <taxon>asterids</taxon>
        <taxon>lamiids</taxon>
        <taxon>Boraginales</taxon>
        <taxon>Boraginaceae</taxon>
        <taxon>Boraginoideae</taxon>
        <taxon>Lithospermeae</taxon>
        <taxon>Lithospermum</taxon>
    </lineage>
</organism>
<dbReference type="Pfam" id="PF07727">
    <property type="entry name" value="RVT_2"/>
    <property type="match status" value="1"/>
</dbReference>
<sequence>MDDYVSGDGISDNEVNLVQKILHEDPIFFEEVVKLKKWRASMDVEINSIVKNNTWTLIELPQKEKKIGVKWIYKTKRDENERIIKHKARLVSKCYVQREGIDYTEVFAPTVRMDTVRTFISNAASQGWKIHQLDVKSVFLHGELSEEVFVEQPEGYVMRGEEHLVYRLHKALNGLKQALRAWFSRIERHFLNEGFQECTSESTLFTKRDAEGSLIIVSLYVDDLIITGNNEELMVQFKNSMVKEFDMTDLGRMNYYLGIEVVQLRNGIFIC</sequence>
<proteinExistence type="predicted"/>
<evidence type="ECO:0000259" key="1">
    <source>
        <dbReference type="Pfam" id="PF07727"/>
    </source>
</evidence>
<keyword evidence="2" id="KW-0675">Receptor</keyword>
<gene>
    <name evidence="2" type="ORF">LIER_05121</name>
</gene>
<name>A0AAV3P0K8_LITER</name>
<dbReference type="EMBL" id="BAABME010000691">
    <property type="protein sequence ID" value="GAA0144763.1"/>
    <property type="molecule type" value="Genomic_DNA"/>
</dbReference>
<feature type="domain" description="Reverse transcriptase Ty1/copia-type" evidence="1">
    <location>
        <begin position="52"/>
        <end position="271"/>
    </location>
</feature>
<protein>
    <submittedName>
        <fullName evidence="2">Transmembrane signal receptor</fullName>
    </submittedName>
</protein>
<keyword evidence="3" id="KW-1185">Reference proteome</keyword>
<comment type="caution">
    <text evidence="2">The sequence shown here is derived from an EMBL/GenBank/DDBJ whole genome shotgun (WGS) entry which is preliminary data.</text>
</comment>
<evidence type="ECO:0000313" key="3">
    <source>
        <dbReference type="Proteomes" id="UP001454036"/>
    </source>
</evidence>
<dbReference type="Proteomes" id="UP001454036">
    <property type="component" value="Unassembled WGS sequence"/>
</dbReference>
<keyword evidence="2" id="KW-0472">Membrane</keyword>
<dbReference type="InterPro" id="IPR013103">
    <property type="entry name" value="RVT_2"/>
</dbReference>
<dbReference type="InterPro" id="IPR043502">
    <property type="entry name" value="DNA/RNA_pol_sf"/>
</dbReference>
<accession>A0AAV3P0K8</accession>
<dbReference type="AlphaFoldDB" id="A0AAV3P0K8"/>
<dbReference type="SUPFAM" id="SSF56672">
    <property type="entry name" value="DNA/RNA polymerases"/>
    <property type="match status" value="1"/>
</dbReference>
<reference evidence="2 3" key="1">
    <citation type="submission" date="2024-01" db="EMBL/GenBank/DDBJ databases">
        <title>The complete chloroplast genome sequence of Lithospermum erythrorhizon: insights into the phylogenetic relationship among Boraginaceae species and the maternal lineages of purple gromwells.</title>
        <authorList>
            <person name="Okada T."/>
            <person name="Watanabe K."/>
        </authorList>
    </citation>
    <scope>NUCLEOTIDE SEQUENCE [LARGE SCALE GENOMIC DNA]</scope>
</reference>
<evidence type="ECO:0000313" key="2">
    <source>
        <dbReference type="EMBL" id="GAA0144763.1"/>
    </source>
</evidence>
<keyword evidence="2" id="KW-0812">Transmembrane</keyword>